<dbReference type="AlphaFoldDB" id="A0A8C0G7R0"/>
<evidence type="ECO:0000259" key="4">
    <source>
        <dbReference type="Pfam" id="PF20886"/>
    </source>
</evidence>
<dbReference type="OMA" id="PPWAHRC"/>
<dbReference type="RefSeq" id="XP_032645572.1">
    <property type="nucleotide sequence ID" value="XM_032789681.1"/>
</dbReference>
<feature type="region of interest" description="Disordered" evidence="2">
    <location>
        <begin position="320"/>
        <end position="348"/>
    </location>
</feature>
<dbReference type="RefSeq" id="XP_032645482.1">
    <property type="nucleotide sequence ID" value="XM_032789591.1"/>
</dbReference>
<dbReference type="Gene3D" id="6.10.300.20">
    <property type="match status" value="1"/>
</dbReference>
<dbReference type="PANTHER" id="PTHR31333">
    <property type="entry name" value="PWWP DOMAIN-CONTAINING DNA REPAIR FACTOR 3 FAMILY MEMBER"/>
    <property type="match status" value="1"/>
</dbReference>
<dbReference type="CTD" id="84939"/>
<evidence type="ECO:0000256" key="2">
    <source>
        <dbReference type="SAM" id="MobiDB-lite"/>
    </source>
</evidence>
<evidence type="ECO:0000256" key="1">
    <source>
        <dbReference type="ARBA" id="ARBA00008188"/>
    </source>
</evidence>
<evidence type="ECO:0000313" key="7">
    <source>
        <dbReference type="Proteomes" id="UP000694404"/>
    </source>
</evidence>
<feature type="compositionally biased region" description="Basic and acidic residues" evidence="2">
    <location>
        <begin position="165"/>
        <end position="182"/>
    </location>
</feature>
<comment type="similarity">
    <text evidence="1">Belongs to the PWWP3A family.</text>
</comment>
<dbReference type="Gene3D" id="2.30.30.140">
    <property type="match status" value="1"/>
</dbReference>
<gene>
    <name evidence="6" type="primary">PWWP3A</name>
</gene>
<feature type="compositionally biased region" description="Basic residues" evidence="2">
    <location>
        <begin position="225"/>
        <end position="235"/>
    </location>
</feature>
<dbReference type="FunFam" id="2.30.30.140:FF:000063">
    <property type="entry name" value="PWWP domain-containing DNA repair factor 3A"/>
    <property type="match status" value="1"/>
</dbReference>
<dbReference type="InterPro" id="IPR048795">
    <property type="entry name" value="PWP3A_3B_4_C"/>
</dbReference>
<dbReference type="RefSeq" id="XP_032645705.1">
    <property type="nucleotide sequence ID" value="XM_032789814.1"/>
</dbReference>
<dbReference type="CDD" id="cd06080">
    <property type="entry name" value="PWWP_MUM1-like"/>
    <property type="match status" value="1"/>
</dbReference>
<dbReference type="Ensembl" id="ENSCABT00000005520.1">
    <property type="protein sequence ID" value="ENSCABP00000005077.1"/>
    <property type="gene ID" value="ENSCABG00000003822.1"/>
</dbReference>
<keyword evidence="7" id="KW-1185">Reference proteome</keyword>
<organism evidence="6 7">
    <name type="scientific">Chelonoidis abingdonii</name>
    <name type="common">Abingdon island giant tortoise</name>
    <name type="synonym">Testudo abingdonii</name>
    <dbReference type="NCBI Taxonomy" id="106734"/>
    <lineage>
        <taxon>Eukaryota</taxon>
        <taxon>Metazoa</taxon>
        <taxon>Chordata</taxon>
        <taxon>Craniata</taxon>
        <taxon>Vertebrata</taxon>
        <taxon>Euteleostomi</taxon>
        <taxon>Archelosauria</taxon>
        <taxon>Testudinata</taxon>
        <taxon>Testudines</taxon>
        <taxon>Cryptodira</taxon>
        <taxon>Durocryptodira</taxon>
        <taxon>Testudinoidea</taxon>
        <taxon>Testudinidae</taxon>
        <taxon>Chelonoidis</taxon>
    </lineage>
</organism>
<dbReference type="KEGG" id="cabi:116830211"/>
<evidence type="ECO:0008006" key="8">
    <source>
        <dbReference type="Google" id="ProtNLM"/>
    </source>
</evidence>
<dbReference type="Proteomes" id="UP000694404">
    <property type="component" value="Unplaced"/>
</dbReference>
<reference evidence="6" key="1">
    <citation type="submission" date="2025-05" db="UniProtKB">
        <authorList>
            <consortium name="Ensembl"/>
        </authorList>
    </citation>
    <scope>IDENTIFICATION</scope>
</reference>
<feature type="compositionally biased region" description="Basic and acidic residues" evidence="2">
    <location>
        <begin position="327"/>
        <end position="344"/>
    </location>
</feature>
<accession>A0A8C0G7R0</accession>
<dbReference type="Ensembl" id="ENSCABT00000005525.1">
    <property type="protein sequence ID" value="ENSCABP00000005079.1"/>
    <property type="gene ID" value="ENSCABG00000003822.1"/>
</dbReference>
<sequence>MTDQEYILCKWKNRLWPAKVLCKIRTSRRPVLSKAEAASFKVEILGLEEETYVNYVDTEPLEEERIKIIASELADQRNKPTHPVEELKYRKALKIALDILSASPKQVRPSDEGQTTRSGQKENKIKTSLSPPVTRCPISSPKIKLEEGETLKKKRKQKTPSPQTDTEKNKQKCRLSSKETAKTRGNRTNSSVSKSGDFSSTWKSESQHCKTSKSKVKTLTQQKTVKSKLVPKSKIGKSSSFLLKQNEKSKKGRKRPRDAGEPSSPSTKFPDDTVHDFVRESTPISASCNSTMLISAGKRPNVRGLPKKRLLDFSITSTSPELESNIGEERDTPARKYKMLDGSKKPVNSKCISWKQKTTAVSPLHKKEGCINGLEPLSGASKHANYSDSPLSEFEKEENKGTSHSPVNKAKNCQLPDFDEDEAGLDSSDLSLKFSSPEGISPDTTLVDEEEEEEDEELPSILLRQEPCSIEPGMLVWCKLPRYPYWPAVIKRVTRKYKKASVLLIEAGMNDKKAKGFSIGLKNLKHFDCKEKQNLIDKAKEDYSREIEWCIELIADYRIRVGCRSFTGSFLEYCADDISYPVRKEVNQGKIQMTFPVIAEEDFEESLSETTPIKPSKKVLPDRMRAARDKANSKIVDFIVKTKGAEAHLLAILKSKKQSRWLREFLNSSQYMTCETYLEDEEQLDLVVNYLQEVCHEIDTRKLDLKNGDRIKFILDVLLPEAIIYAISAVDDIDYKKAEEKYIKGPCVSKREREIFDKEILEKKKLELLKTDLPPEDSI</sequence>
<feature type="region of interest" description="Disordered" evidence="2">
    <location>
        <begin position="374"/>
        <end position="453"/>
    </location>
</feature>
<dbReference type="InterPro" id="IPR040263">
    <property type="entry name" value="PWP3A_3B_4"/>
</dbReference>
<dbReference type="GeneID" id="116830211"/>
<dbReference type="RefSeq" id="XP_032645772.1">
    <property type="nucleotide sequence ID" value="XM_032789881.2"/>
</dbReference>
<feature type="compositionally biased region" description="Polar residues" evidence="2">
    <location>
        <begin position="186"/>
        <end position="204"/>
    </location>
</feature>
<dbReference type="SUPFAM" id="SSF63748">
    <property type="entry name" value="Tudor/PWWP/MBT"/>
    <property type="match status" value="1"/>
</dbReference>
<protein>
    <recommendedName>
        <fullName evidence="8">PWWP domain-containing protein MUM1L1</fullName>
    </recommendedName>
</protein>
<dbReference type="GeneTree" id="ENSGT00390000001700"/>
<name>A0A8C0G7R0_CHEAB</name>
<dbReference type="InterPro" id="IPR048765">
    <property type="entry name" value="PWP3A_3B_4_N"/>
</dbReference>
<dbReference type="PANTHER" id="PTHR31333:SF6">
    <property type="entry name" value="MUM1 LIKE 1"/>
    <property type="match status" value="1"/>
</dbReference>
<dbReference type="Pfam" id="PF20887">
    <property type="entry name" value="PWP3A-B_N"/>
    <property type="match status" value="1"/>
</dbReference>
<evidence type="ECO:0000259" key="5">
    <source>
        <dbReference type="Pfam" id="PF20887"/>
    </source>
</evidence>
<dbReference type="Pfam" id="PF20886">
    <property type="entry name" value="PWP3A-B_C"/>
    <property type="match status" value="1"/>
</dbReference>
<feature type="region of interest" description="Disordered" evidence="2">
    <location>
        <begin position="104"/>
        <end position="274"/>
    </location>
</feature>
<dbReference type="InterPro" id="IPR035504">
    <property type="entry name" value="MUM1-like_PWWP"/>
</dbReference>
<feature type="domain" description="MUM1-like PWWP" evidence="3">
    <location>
        <begin position="471"/>
        <end position="550"/>
    </location>
</feature>
<dbReference type="Pfam" id="PF20884">
    <property type="entry name" value="MUM1-like_PWWP"/>
    <property type="match status" value="1"/>
</dbReference>
<evidence type="ECO:0000259" key="3">
    <source>
        <dbReference type="Pfam" id="PF20884"/>
    </source>
</evidence>
<feature type="domain" description="PWWP" evidence="5">
    <location>
        <begin position="6"/>
        <end position="101"/>
    </location>
</feature>
<proteinExistence type="inferred from homology"/>
<evidence type="ECO:0000313" key="6">
    <source>
        <dbReference type="Ensembl" id="ENSCABP00000005077.1"/>
    </source>
</evidence>
<feature type="domain" description="PWWP" evidence="4">
    <location>
        <begin position="621"/>
        <end position="760"/>
    </location>
</feature>
<dbReference type="RefSeq" id="XP_032645639.1">
    <property type="nucleotide sequence ID" value="XM_032789748.1"/>
</dbReference>